<name>A0ABX0JBF0_9BACL</name>
<reference evidence="1" key="1">
    <citation type="submission" date="2020-03" db="EMBL/GenBank/DDBJ databases">
        <title>Draft sequencing of Paenibacilllus sp. S3N08.</title>
        <authorList>
            <person name="Kim D.-U."/>
        </authorList>
    </citation>
    <scope>NUCLEOTIDE SEQUENCE</scope>
    <source>
        <strain evidence="1">S3N08</strain>
    </source>
</reference>
<protein>
    <recommendedName>
        <fullName evidence="3">Aminoglycoside phosphotransferase domain-containing protein</fullName>
    </recommendedName>
</protein>
<accession>A0ABX0JBF0</accession>
<evidence type="ECO:0000313" key="1">
    <source>
        <dbReference type="EMBL" id="NHN32596.1"/>
    </source>
</evidence>
<dbReference type="RefSeq" id="WP_166152897.1">
    <property type="nucleotide sequence ID" value="NZ_JAAOIW010000009.1"/>
</dbReference>
<gene>
    <name evidence="1" type="ORF">G9U52_22455</name>
</gene>
<evidence type="ECO:0008006" key="3">
    <source>
        <dbReference type="Google" id="ProtNLM"/>
    </source>
</evidence>
<sequence length="141" mass="16205">MSLTDQGHRNTPAAFSLDMETDVPRWMAIEDLGSVKSPPPGLDWLPRVAEALARIHVRNMQRGSGMLWLPHADRHYWKNYLVTQVSMNHFEALMEQNPKFCREFGAHLPSLREKANAFARDMAALYDEKESLTLTHEICSR</sequence>
<proteinExistence type="predicted"/>
<keyword evidence="2" id="KW-1185">Reference proteome</keyword>
<comment type="caution">
    <text evidence="1">The sequence shown here is derived from an EMBL/GenBank/DDBJ whole genome shotgun (WGS) entry which is preliminary data.</text>
</comment>
<evidence type="ECO:0000313" key="2">
    <source>
        <dbReference type="Proteomes" id="UP001165962"/>
    </source>
</evidence>
<organism evidence="1 2">
    <name type="scientific">Paenibacillus agricola</name>
    <dbReference type="NCBI Taxonomy" id="2716264"/>
    <lineage>
        <taxon>Bacteria</taxon>
        <taxon>Bacillati</taxon>
        <taxon>Bacillota</taxon>
        <taxon>Bacilli</taxon>
        <taxon>Bacillales</taxon>
        <taxon>Paenibacillaceae</taxon>
        <taxon>Paenibacillus</taxon>
    </lineage>
</organism>
<dbReference type="EMBL" id="JAAOIW010000009">
    <property type="protein sequence ID" value="NHN32596.1"/>
    <property type="molecule type" value="Genomic_DNA"/>
</dbReference>
<dbReference type="Proteomes" id="UP001165962">
    <property type="component" value="Unassembled WGS sequence"/>
</dbReference>